<evidence type="ECO:0000313" key="5">
    <source>
        <dbReference type="Proteomes" id="UP000663854"/>
    </source>
</evidence>
<dbReference type="InterPro" id="IPR036465">
    <property type="entry name" value="vWFA_dom_sf"/>
</dbReference>
<dbReference type="Proteomes" id="UP000663854">
    <property type="component" value="Unassembled WGS sequence"/>
</dbReference>
<accession>A0A815C5U8</accession>
<dbReference type="PANTHER" id="PTHR34706:SF1">
    <property type="entry name" value="VWFA DOMAIN-CONTAINING PROTEIN"/>
    <property type="match status" value="1"/>
</dbReference>
<name>A0A815C5U8_9BILA</name>
<dbReference type="EMBL" id="CAJOBD010009721">
    <property type="protein sequence ID" value="CAF4140576.1"/>
    <property type="molecule type" value="Genomic_DNA"/>
</dbReference>
<dbReference type="EMBL" id="CAJNOH010002217">
    <property type="protein sequence ID" value="CAF1280830.1"/>
    <property type="molecule type" value="Genomic_DNA"/>
</dbReference>
<dbReference type="Proteomes" id="UP000663836">
    <property type="component" value="Unassembled WGS sequence"/>
</dbReference>
<evidence type="ECO:0000313" key="1">
    <source>
        <dbReference type="EMBL" id="CAF1280830.1"/>
    </source>
</evidence>
<evidence type="ECO:0008006" key="7">
    <source>
        <dbReference type="Google" id="ProtNLM"/>
    </source>
</evidence>
<proteinExistence type="predicted"/>
<sequence>MAQRLRKLRDFEIVIVCDDSGSMMTTVDGTQRTRWDELRIIVKIVLDIGVIFDTNGVDIYFINGKSFPNVKDPRIVNQAFAASPSGYTPLVPVLDKIFQSPLSRRGRDKKLLVFVATDGVPTDEDGNENVYELERIMWDTRRAETTYVTFLLCTDDPDCVSYLTKWDETMKNVDVTDDYYTERDKIRCFRGRNYPFSRGDYVVKALVGAIDPEIDALNEPI</sequence>
<evidence type="ECO:0000313" key="6">
    <source>
        <dbReference type="Proteomes" id="UP000663870"/>
    </source>
</evidence>
<dbReference type="AlphaFoldDB" id="A0A815C5U8"/>
<dbReference type="PANTHER" id="PTHR34706">
    <property type="entry name" value="SLR1338 PROTEIN"/>
    <property type="match status" value="1"/>
</dbReference>
<organism evidence="1 5">
    <name type="scientific">Rotaria sordida</name>
    <dbReference type="NCBI Taxonomy" id="392033"/>
    <lineage>
        <taxon>Eukaryota</taxon>
        <taxon>Metazoa</taxon>
        <taxon>Spiralia</taxon>
        <taxon>Gnathifera</taxon>
        <taxon>Rotifera</taxon>
        <taxon>Eurotatoria</taxon>
        <taxon>Bdelloidea</taxon>
        <taxon>Philodinida</taxon>
        <taxon>Philodinidae</taxon>
        <taxon>Rotaria</taxon>
    </lineage>
</organism>
<evidence type="ECO:0000313" key="2">
    <source>
        <dbReference type="EMBL" id="CAF1388807.1"/>
    </source>
</evidence>
<dbReference type="EMBL" id="CAJNOL010003359">
    <property type="protein sequence ID" value="CAF1559613.1"/>
    <property type="molecule type" value="Genomic_DNA"/>
</dbReference>
<dbReference type="Gene3D" id="3.40.50.410">
    <property type="entry name" value="von Willebrand factor, type A domain"/>
    <property type="match status" value="1"/>
</dbReference>
<evidence type="ECO:0000313" key="3">
    <source>
        <dbReference type="EMBL" id="CAF1559613.1"/>
    </source>
</evidence>
<dbReference type="Proteomes" id="UP000663864">
    <property type="component" value="Unassembled WGS sequence"/>
</dbReference>
<dbReference type="SUPFAM" id="SSF53300">
    <property type="entry name" value="vWA-like"/>
    <property type="match status" value="1"/>
</dbReference>
<evidence type="ECO:0000313" key="4">
    <source>
        <dbReference type="EMBL" id="CAF4140576.1"/>
    </source>
</evidence>
<keyword evidence="6" id="KW-1185">Reference proteome</keyword>
<dbReference type="Proteomes" id="UP000663870">
    <property type="component" value="Unassembled WGS sequence"/>
</dbReference>
<reference evidence="1" key="1">
    <citation type="submission" date="2021-02" db="EMBL/GenBank/DDBJ databases">
        <authorList>
            <person name="Nowell W R."/>
        </authorList>
    </citation>
    <scope>NUCLEOTIDE SEQUENCE</scope>
</reference>
<dbReference type="EMBL" id="CAJNOT010003532">
    <property type="protein sequence ID" value="CAF1388807.1"/>
    <property type="molecule type" value="Genomic_DNA"/>
</dbReference>
<comment type="caution">
    <text evidence="1">The sequence shown here is derived from an EMBL/GenBank/DDBJ whole genome shotgun (WGS) entry which is preliminary data.</text>
</comment>
<gene>
    <name evidence="4" type="ORF">JBS370_LOCUS33475</name>
    <name evidence="3" type="ORF">JXQ802_LOCUS44255</name>
    <name evidence="1" type="ORF">PYM288_LOCUS28872</name>
    <name evidence="2" type="ORF">ZHD862_LOCUS32512</name>
</gene>
<protein>
    <recommendedName>
        <fullName evidence="7">VWFA domain-containing protein</fullName>
    </recommendedName>
</protein>